<protein>
    <recommendedName>
        <fullName evidence="1">Amine oxidase domain-containing protein</fullName>
    </recommendedName>
</protein>
<dbReference type="Gene3D" id="3.90.660.10">
    <property type="match status" value="1"/>
</dbReference>
<dbReference type="EnsemblProtists" id="EOD16157">
    <property type="protein sequence ID" value="EOD16157"/>
    <property type="gene ID" value="EMIHUDRAFT_370461"/>
</dbReference>
<name>A0A0D3IY22_EMIH1</name>
<dbReference type="SUPFAM" id="SSF54373">
    <property type="entry name" value="FAD-linked reductases, C-terminal domain"/>
    <property type="match status" value="1"/>
</dbReference>
<dbReference type="InterPro" id="IPR050281">
    <property type="entry name" value="Flavin_monoamine_oxidase"/>
</dbReference>
<dbReference type="GeneID" id="17262300"/>
<dbReference type="AlphaFoldDB" id="A0A0D3IY22"/>
<evidence type="ECO:0000313" key="3">
    <source>
        <dbReference type="Proteomes" id="UP000013827"/>
    </source>
</evidence>
<evidence type="ECO:0000259" key="1">
    <source>
        <dbReference type="Pfam" id="PF01593"/>
    </source>
</evidence>
<dbReference type="Pfam" id="PF01593">
    <property type="entry name" value="Amino_oxidase"/>
    <property type="match status" value="1"/>
</dbReference>
<dbReference type="STRING" id="2903.R1F9K6"/>
<dbReference type="PANTHER" id="PTHR10742:SF410">
    <property type="entry name" value="LYSINE-SPECIFIC HISTONE DEMETHYLASE 2"/>
    <property type="match status" value="1"/>
</dbReference>
<feature type="domain" description="Amine oxidase" evidence="1">
    <location>
        <begin position="1"/>
        <end position="176"/>
    </location>
</feature>
<dbReference type="RefSeq" id="XP_005784510.1">
    <property type="nucleotide sequence ID" value="XM_005784453.1"/>
</dbReference>
<dbReference type="KEGG" id="ehx:EMIHUDRAFT_370461"/>
<evidence type="ECO:0000313" key="2">
    <source>
        <dbReference type="EnsemblProtists" id="EOD16157"/>
    </source>
</evidence>
<dbReference type="HOGENOM" id="CLU_1380357_0_0_1"/>
<keyword evidence="3" id="KW-1185">Reference proteome</keyword>
<dbReference type="GO" id="GO:0016491">
    <property type="term" value="F:oxidoreductase activity"/>
    <property type="evidence" value="ECO:0007669"/>
    <property type="project" value="InterPro"/>
</dbReference>
<reference evidence="2" key="2">
    <citation type="submission" date="2024-10" db="UniProtKB">
        <authorList>
            <consortium name="EnsemblProtists"/>
        </authorList>
    </citation>
    <scope>IDENTIFICATION</scope>
</reference>
<dbReference type="InterPro" id="IPR002937">
    <property type="entry name" value="Amino_oxidase"/>
</dbReference>
<organism evidence="2 3">
    <name type="scientific">Emiliania huxleyi (strain CCMP1516)</name>
    <dbReference type="NCBI Taxonomy" id="280463"/>
    <lineage>
        <taxon>Eukaryota</taxon>
        <taxon>Haptista</taxon>
        <taxon>Haptophyta</taxon>
        <taxon>Prymnesiophyceae</taxon>
        <taxon>Isochrysidales</taxon>
        <taxon>Noelaerhabdaceae</taxon>
        <taxon>Emiliania</taxon>
    </lineage>
</organism>
<dbReference type="RefSeq" id="XP_005768586.1">
    <property type="nucleotide sequence ID" value="XM_005768529.1"/>
</dbReference>
<proteinExistence type="predicted"/>
<dbReference type="PaxDb" id="2903-EOD16157"/>
<reference evidence="3" key="1">
    <citation type="journal article" date="2013" name="Nature">
        <title>Pan genome of the phytoplankton Emiliania underpins its global distribution.</title>
        <authorList>
            <person name="Read B.A."/>
            <person name="Kegel J."/>
            <person name="Klute M.J."/>
            <person name="Kuo A."/>
            <person name="Lefebvre S.C."/>
            <person name="Maumus F."/>
            <person name="Mayer C."/>
            <person name="Miller J."/>
            <person name="Monier A."/>
            <person name="Salamov A."/>
            <person name="Young J."/>
            <person name="Aguilar M."/>
            <person name="Claverie J.M."/>
            <person name="Frickenhaus S."/>
            <person name="Gonzalez K."/>
            <person name="Herman E.K."/>
            <person name="Lin Y.C."/>
            <person name="Napier J."/>
            <person name="Ogata H."/>
            <person name="Sarno A.F."/>
            <person name="Shmutz J."/>
            <person name="Schroeder D."/>
            <person name="de Vargas C."/>
            <person name="Verret F."/>
            <person name="von Dassow P."/>
            <person name="Valentin K."/>
            <person name="Van de Peer Y."/>
            <person name="Wheeler G."/>
            <person name="Dacks J.B."/>
            <person name="Delwiche C.F."/>
            <person name="Dyhrman S.T."/>
            <person name="Glockner G."/>
            <person name="John U."/>
            <person name="Richards T."/>
            <person name="Worden A.Z."/>
            <person name="Zhang X."/>
            <person name="Grigoriev I.V."/>
            <person name="Allen A.E."/>
            <person name="Bidle K."/>
            <person name="Borodovsky M."/>
            <person name="Bowler C."/>
            <person name="Brownlee C."/>
            <person name="Cock J.M."/>
            <person name="Elias M."/>
            <person name="Gladyshev V.N."/>
            <person name="Groth M."/>
            <person name="Guda C."/>
            <person name="Hadaegh A."/>
            <person name="Iglesias-Rodriguez M.D."/>
            <person name="Jenkins J."/>
            <person name="Jones B.M."/>
            <person name="Lawson T."/>
            <person name="Leese F."/>
            <person name="Lindquist E."/>
            <person name="Lobanov A."/>
            <person name="Lomsadze A."/>
            <person name="Malik S.B."/>
            <person name="Marsh M.E."/>
            <person name="Mackinder L."/>
            <person name="Mock T."/>
            <person name="Mueller-Roeber B."/>
            <person name="Pagarete A."/>
            <person name="Parker M."/>
            <person name="Probert I."/>
            <person name="Quesneville H."/>
            <person name="Raines C."/>
            <person name="Rensing S.A."/>
            <person name="Riano-Pachon D.M."/>
            <person name="Richier S."/>
            <person name="Rokitta S."/>
            <person name="Shiraiwa Y."/>
            <person name="Soanes D.M."/>
            <person name="van der Giezen M."/>
            <person name="Wahlund T.M."/>
            <person name="Williams B."/>
            <person name="Wilson W."/>
            <person name="Wolfe G."/>
            <person name="Wurch L.L."/>
        </authorList>
    </citation>
    <scope>NUCLEOTIDE SEQUENCE</scope>
</reference>
<dbReference type="InterPro" id="IPR036188">
    <property type="entry name" value="FAD/NAD-bd_sf"/>
</dbReference>
<sequence length="198" mass="22012">MGNLTHVVVQFPRVWWDDGMLKWLSANHGSNQSRGEFSLWHNLNHASLLPGSQTLLTFLGDPQSSLYEGMADADVRAALMRRLRAQHPRTRIPDPLSFFISRHGYDPNTHGAYSFFEPGWRDKYFATLTRPLAARCGAAQGGEEVVRVRLAGEAMCDDLSGYTHGGYQSGREAAAAYLHGAGKGPDPRDHDELSLCNW</sequence>
<dbReference type="Proteomes" id="UP000013827">
    <property type="component" value="Unassembled WGS sequence"/>
</dbReference>
<dbReference type="KEGG" id="ehx:EMIHUDRAFT_352602"/>
<dbReference type="GeneID" id="17277353"/>
<dbReference type="Gene3D" id="3.50.50.60">
    <property type="entry name" value="FAD/NAD(P)-binding domain"/>
    <property type="match status" value="1"/>
</dbReference>
<accession>A0A0D3IY22</accession>
<dbReference type="EnsemblProtists" id="EOD32081">
    <property type="protein sequence ID" value="EOD32081"/>
    <property type="gene ID" value="EMIHUDRAFT_352602"/>
</dbReference>
<dbReference type="PANTHER" id="PTHR10742">
    <property type="entry name" value="FLAVIN MONOAMINE OXIDASE"/>
    <property type="match status" value="1"/>
</dbReference>